<accession>A0ACC3SKN4</accession>
<sequence length="355" mass="39697">MELLRPGLSAICARRVLHPQRLRLRSVSTAVGRNTQSRFTPFVKPPAEEPTSKPSTALLTLQPQTLHQYTDLIPPTEEQLSYANRFFAASNPKLLWTEAYFRQFPASPHPEVAFLGRSNVGKSSLLNAVFGRPDSRVAHVSKKPGRTRTMNAFAAGGERFKIAEDTPKWKLMGRGGVVVVDMPGYGKGSRAQWGTEILKYIENRKQLRRTFLLIDAEHGLKSADKQLLEHFRDKGISHQIILSKVDKLLYPRSKQPGPESLSNKLMELRSLCEDIRKTVQPEDWRGPKALGDILCCSSEKEITGHGLGRGKLGIDALRWAVLGAAGLDCDAHGNPKQAEQYTILEVEEEEEEEQQ</sequence>
<name>A0ACC3SKN4_9PEZI</name>
<comment type="caution">
    <text evidence="1">The sequence shown here is derived from an EMBL/GenBank/DDBJ whole genome shotgun (WGS) entry which is preliminary data.</text>
</comment>
<organism evidence="1 2">
    <name type="scientific">Zalaria obscura</name>
    <dbReference type="NCBI Taxonomy" id="2024903"/>
    <lineage>
        <taxon>Eukaryota</taxon>
        <taxon>Fungi</taxon>
        <taxon>Dikarya</taxon>
        <taxon>Ascomycota</taxon>
        <taxon>Pezizomycotina</taxon>
        <taxon>Dothideomycetes</taxon>
        <taxon>Dothideomycetidae</taxon>
        <taxon>Dothideales</taxon>
        <taxon>Zalariaceae</taxon>
        <taxon>Zalaria</taxon>
    </lineage>
</organism>
<dbReference type="Proteomes" id="UP001320706">
    <property type="component" value="Unassembled WGS sequence"/>
</dbReference>
<gene>
    <name evidence="1" type="ORF">M8818_002348</name>
</gene>
<reference evidence="1" key="1">
    <citation type="submission" date="2024-02" db="EMBL/GenBank/DDBJ databases">
        <title>Metagenome Assembled Genome of Zalaria obscura JY119.</title>
        <authorList>
            <person name="Vighnesh L."/>
            <person name="Jagadeeshwari U."/>
            <person name="Venkata Ramana C."/>
            <person name="Sasikala C."/>
        </authorList>
    </citation>
    <scope>NUCLEOTIDE SEQUENCE</scope>
    <source>
        <strain evidence="1">JY119</strain>
    </source>
</reference>
<keyword evidence="2" id="KW-1185">Reference proteome</keyword>
<evidence type="ECO:0000313" key="1">
    <source>
        <dbReference type="EMBL" id="KAK8214766.1"/>
    </source>
</evidence>
<evidence type="ECO:0000313" key="2">
    <source>
        <dbReference type="Proteomes" id="UP001320706"/>
    </source>
</evidence>
<proteinExistence type="predicted"/>
<protein>
    <submittedName>
        <fullName evidence="1">Uncharacterized protein</fullName>
    </submittedName>
</protein>
<dbReference type="EMBL" id="JAMKPW020000010">
    <property type="protein sequence ID" value="KAK8214766.1"/>
    <property type="molecule type" value="Genomic_DNA"/>
</dbReference>